<keyword evidence="3" id="KW-0539">Nucleus</keyword>
<evidence type="ECO:0000256" key="2">
    <source>
        <dbReference type="ARBA" id="ARBA00006705"/>
    </source>
</evidence>
<name>A0A5N5T4K3_9CRUS</name>
<gene>
    <name evidence="4" type="primary">INTS2_0</name>
    <name evidence="4" type="ORF">Anas_13889</name>
</gene>
<dbReference type="EMBL" id="SEYY01016186">
    <property type="protein sequence ID" value="KAB7499900.1"/>
    <property type="molecule type" value="Genomic_DNA"/>
</dbReference>
<comment type="subcellular location">
    <subcellularLocation>
        <location evidence="1">Nucleus</location>
    </subcellularLocation>
</comment>
<feature type="non-terminal residue" evidence="4">
    <location>
        <position position="262"/>
    </location>
</feature>
<comment type="similarity">
    <text evidence="2">Belongs to the Integrator subunit 2 family.</text>
</comment>
<sequence length="262" mass="29068">GGSYKLGKEGLQNLAVGTRIWRSLYANLEKKSTIPGTYTVQLNIKMGVAAPPVLPHVFKAIEKSDIQRLSLCHENEIRPILPCLVRMSLIAPLDHSEECIMGRKVILCILSGIEAVNALVALLSIDFTALEADVKREQSLRQKMGGNNQCESILIQGLSNGLALEFECSDPTRRLRLLLSELLLVMSQMKELRQDYYMKSSELFDNECYLEEVSDVLCIALAELPSLLLPAEVAEALLHLSNGPSIICKMVANQPDCFREVL</sequence>
<dbReference type="AlphaFoldDB" id="A0A5N5T4K3"/>
<dbReference type="InterPro" id="IPR029321">
    <property type="entry name" value="INTS2"/>
</dbReference>
<dbReference type="Pfam" id="PF14750">
    <property type="entry name" value="INTS2"/>
    <property type="match status" value="1"/>
</dbReference>
<proteinExistence type="inferred from homology"/>
<organism evidence="4 5">
    <name type="scientific">Armadillidium nasatum</name>
    <dbReference type="NCBI Taxonomy" id="96803"/>
    <lineage>
        <taxon>Eukaryota</taxon>
        <taxon>Metazoa</taxon>
        <taxon>Ecdysozoa</taxon>
        <taxon>Arthropoda</taxon>
        <taxon>Crustacea</taxon>
        <taxon>Multicrustacea</taxon>
        <taxon>Malacostraca</taxon>
        <taxon>Eumalacostraca</taxon>
        <taxon>Peracarida</taxon>
        <taxon>Isopoda</taxon>
        <taxon>Oniscidea</taxon>
        <taxon>Crinocheta</taxon>
        <taxon>Armadillidiidae</taxon>
        <taxon>Armadillidium</taxon>
    </lineage>
</organism>
<dbReference type="OrthoDB" id="70899at2759"/>
<dbReference type="PANTHER" id="PTHR28608:SF1">
    <property type="entry name" value="INTEGRATOR COMPLEX SUBUNIT 2"/>
    <property type="match status" value="1"/>
</dbReference>
<dbReference type="PRINTS" id="PR02105">
    <property type="entry name" value="INTSUBUNIT2"/>
</dbReference>
<evidence type="ECO:0000256" key="1">
    <source>
        <dbReference type="ARBA" id="ARBA00004123"/>
    </source>
</evidence>
<dbReference type="PANTHER" id="PTHR28608">
    <property type="entry name" value="INTEGRATOR COMPLEX SUBUNIT 2"/>
    <property type="match status" value="1"/>
</dbReference>
<evidence type="ECO:0000313" key="5">
    <source>
        <dbReference type="Proteomes" id="UP000326759"/>
    </source>
</evidence>
<dbReference type="InterPro" id="IPR026236">
    <property type="entry name" value="Int2_metazoa"/>
</dbReference>
<feature type="non-terminal residue" evidence="4">
    <location>
        <position position="1"/>
    </location>
</feature>
<accession>A0A5N5T4K3</accession>
<evidence type="ECO:0000256" key="3">
    <source>
        <dbReference type="ARBA" id="ARBA00023242"/>
    </source>
</evidence>
<dbReference type="Proteomes" id="UP000326759">
    <property type="component" value="Unassembled WGS sequence"/>
</dbReference>
<dbReference type="GO" id="GO:0032039">
    <property type="term" value="C:integrator complex"/>
    <property type="evidence" value="ECO:0007669"/>
    <property type="project" value="InterPro"/>
</dbReference>
<protein>
    <submittedName>
        <fullName evidence="4">Integrator complex subunit 2</fullName>
    </submittedName>
</protein>
<evidence type="ECO:0000313" key="4">
    <source>
        <dbReference type="EMBL" id="KAB7499900.1"/>
    </source>
</evidence>
<comment type="caution">
    <text evidence="4">The sequence shown here is derived from an EMBL/GenBank/DDBJ whole genome shotgun (WGS) entry which is preliminary data.</text>
</comment>
<keyword evidence="5" id="KW-1185">Reference proteome</keyword>
<reference evidence="4 5" key="1">
    <citation type="journal article" date="2019" name="PLoS Biol.">
        <title>Sex chromosomes control vertical transmission of feminizing Wolbachia symbionts in an isopod.</title>
        <authorList>
            <person name="Becking T."/>
            <person name="Chebbi M.A."/>
            <person name="Giraud I."/>
            <person name="Moumen B."/>
            <person name="Laverre T."/>
            <person name="Caubet Y."/>
            <person name="Peccoud J."/>
            <person name="Gilbert C."/>
            <person name="Cordaux R."/>
        </authorList>
    </citation>
    <scope>NUCLEOTIDE SEQUENCE [LARGE SCALE GENOMIC DNA]</scope>
    <source>
        <strain evidence="4">ANa2</strain>
        <tissue evidence="4">Whole body excluding digestive tract and cuticle</tissue>
    </source>
</reference>
<dbReference type="GO" id="GO:0034472">
    <property type="term" value="P:snRNA 3'-end processing"/>
    <property type="evidence" value="ECO:0007669"/>
    <property type="project" value="TreeGrafter"/>
</dbReference>